<dbReference type="Gene3D" id="3.40.50.150">
    <property type="entry name" value="Vaccinia Virus protein VP39"/>
    <property type="match status" value="1"/>
</dbReference>
<gene>
    <name evidence="3" type="ORF">CCAX7_20790</name>
</gene>
<dbReference type="PANTHER" id="PTHR43861">
    <property type="entry name" value="TRANS-ACONITATE 2-METHYLTRANSFERASE-RELATED"/>
    <property type="match status" value="1"/>
</dbReference>
<dbReference type="AlphaFoldDB" id="A0A402D297"/>
<evidence type="ECO:0000313" key="3">
    <source>
        <dbReference type="EMBL" id="BDI30028.1"/>
    </source>
</evidence>
<proteinExistence type="predicted"/>
<dbReference type="GO" id="GO:0032259">
    <property type="term" value="P:methylation"/>
    <property type="evidence" value="ECO:0007669"/>
    <property type="project" value="UniProtKB-KW"/>
</dbReference>
<evidence type="ECO:0000313" key="4">
    <source>
        <dbReference type="Proteomes" id="UP000287394"/>
    </source>
</evidence>
<evidence type="ECO:0000256" key="2">
    <source>
        <dbReference type="ARBA" id="ARBA00022679"/>
    </source>
</evidence>
<keyword evidence="1" id="KW-0489">Methyltransferase</keyword>
<dbReference type="GO" id="GO:0008168">
    <property type="term" value="F:methyltransferase activity"/>
    <property type="evidence" value="ECO:0007669"/>
    <property type="project" value="UniProtKB-KW"/>
</dbReference>
<dbReference type="Proteomes" id="UP000287394">
    <property type="component" value="Chromosome"/>
</dbReference>
<evidence type="ECO:0000256" key="1">
    <source>
        <dbReference type="ARBA" id="ARBA00022603"/>
    </source>
</evidence>
<dbReference type="EMBL" id="AP025739">
    <property type="protein sequence ID" value="BDI30028.1"/>
    <property type="molecule type" value="Genomic_DNA"/>
</dbReference>
<dbReference type="InterPro" id="IPR029063">
    <property type="entry name" value="SAM-dependent_MTases_sf"/>
</dbReference>
<organism evidence="3 4">
    <name type="scientific">Capsulimonas corticalis</name>
    <dbReference type="NCBI Taxonomy" id="2219043"/>
    <lineage>
        <taxon>Bacteria</taxon>
        <taxon>Bacillati</taxon>
        <taxon>Armatimonadota</taxon>
        <taxon>Armatimonadia</taxon>
        <taxon>Capsulimonadales</taxon>
        <taxon>Capsulimonadaceae</taxon>
        <taxon>Capsulimonas</taxon>
    </lineage>
</organism>
<dbReference type="KEGG" id="ccot:CCAX7_20790"/>
<keyword evidence="4" id="KW-1185">Reference proteome</keyword>
<sequence length="230" mass="25597">MTHSDEKLDGQSATRRVYEDIEVARAFTKKTLENRQIEVPPHLRTFAESLAGPRLIDLGCGPGIHAQQFADLGFAVTAIDYSEAMIQIARERSSRERSSSDNPAFLRLDMREIGTAFAAQSFDGAWISASLIHVPESDVPTFLHDLHRILTPSGRTRISLKMGPQGPQMIHDDKYGIGIERQFIFWQEDNFAALLREANFTIDHIETAQGGMTGNSPTTWIIFSAHTNAG</sequence>
<dbReference type="CDD" id="cd02440">
    <property type="entry name" value="AdoMet_MTases"/>
    <property type="match status" value="1"/>
</dbReference>
<accession>A0A402D297</accession>
<reference evidence="3 4" key="1">
    <citation type="journal article" date="2019" name="Int. J. Syst. Evol. Microbiol.">
        <title>Capsulimonas corticalis gen. nov., sp. nov., an aerobic capsulated bacterium, of a novel bacterial order, Capsulimonadales ord. nov., of the class Armatimonadia of the phylum Armatimonadetes.</title>
        <authorList>
            <person name="Li J."/>
            <person name="Kudo C."/>
            <person name="Tonouchi A."/>
        </authorList>
    </citation>
    <scope>NUCLEOTIDE SEQUENCE [LARGE SCALE GENOMIC DNA]</scope>
    <source>
        <strain evidence="3 4">AX-7</strain>
    </source>
</reference>
<dbReference type="InterPro" id="IPR041698">
    <property type="entry name" value="Methyltransf_25"/>
</dbReference>
<dbReference type="Pfam" id="PF13649">
    <property type="entry name" value="Methyltransf_25"/>
    <property type="match status" value="1"/>
</dbReference>
<keyword evidence="2" id="KW-0808">Transferase</keyword>
<dbReference type="PANTHER" id="PTHR43861:SF1">
    <property type="entry name" value="TRANS-ACONITATE 2-METHYLTRANSFERASE"/>
    <property type="match status" value="1"/>
</dbReference>
<protein>
    <submittedName>
        <fullName evidence="3">Uncharacterized protein</fullName>
    </submittedName>
</protein>
<name>A0A402D297_9BACT</name>
<dbReference type="SUPFAM" id="SSF53335">
    <property type="entry name" value="S-adenosyl-L-methionine-dependent methyltransferases"/>
    <property type="match status" value="1"/>
</dbReference>